<proteinExistence type="predicted"/>
<dbReference type="RefSeq" id="WP_100991210.1">
    <property type="nucleotide sequence ID" value="NZ_CP025096.1"/>
</dbReference>
<organism evidence="3 4">
    <name type="scientific">Spirosoma pollinicola</name>
    <dbReference type="NCBI Taxonomy" id="2057025"/>
    <lineage>
        <taxon>Bacteria</taxon>
        <taxon>Pseudomonadati</taxon>
        <taxon>Bacteroidota</taxon>
        <taxon>Cytophagia</taxon>
        <taxon>Cytophagales</taxon>
        <taxon>Cytophagaceae</taxon>
        <taxon>Spirosoma</taxon>
    </lineage>
</organism>
<evidence type="ECO:0008006" key="5">
    <source>
        <dbReference type="Google" id="ProtNLM"/>
    </source>
</evidence>
<feature type="signal peptide" evidence="2">
    <location>
        <begin position="1"/>
        <end position="19"/>
    </location>
</feature>
<dbReference type="AlphaFoldDB" id="A0A2K8Z4Y9"/>
<feature type="compositionally biased region" description="Polar residues" evidence="1">
    <location>
        <begin position="105"/>
        <end position="118"/>
    </location>
</feature>
<sequence length="142" mass="15945">MKNLILLSMIVFTSSLSMAQYKKDGTPDMRYNSNKQAYGNSYSTPSYGTTNTDKQYQSGYERNGTYVEPSYHTRPNNTNTDNWSTSGNTNPMTGSQGTRARDYSNDATNYGQGQSIKTGSRGGQYYENSNGNRTYVPKQPFR</sequence>
<dbReference type="KEGG" id="spir:CWM47_25585"/>
<evidence type="ECO:0000256" key="1">
    <source>
        <dbReference type="SAM" id="MobiDB-lite"/>
    </source>
</evidence>
<evidence type="ECO:0000313" key="3">
    <source>
        <dbReference type="EMBL" id="AUD04920.1"/>
    </source>
</evidence>
<dbReference type="EMBL" id="CP025096">
    <property type="protein sequence ID" value="AUD04920.1"/>
    <property type="molecule type" value="Genomic_DNA"/>
</dbReference>
<name>A0A2K8Z4Y9_9BACT</name>
<feature type="chain" id="PRO_5014694432" description="PBCV-specific basic adaptor domain-containing protein" evidence="2">
    <location>
        <begin position="20"/>
        <end position="142"/>
    </location>
</feature>
<keyword evidence="4" id="KW-1185">Reference proteome</keyword>
<accession>A0A2K8Z4Y9</accession>
<dbReference type="Proteomes" id="UP000232883">
    <property type="component" value="Chromosome"/>
</dbReference>
<dbReference type="OrthoDB" id="965391at2"/>
<evidence type="ECO:0000256" key="2">
    <source>
        <dbReference type="SAM" id="SignalP"/>
    </source>
</evidence>
<feature type="compositionally biased region" description="Polar residues" evidence="1">
    <location>
        <begin position="31"/>
        <end position="60"/>
    </location>
</feature>
<protein>
    <recommendedName>
        <fullName evidence="5">PBCV-specific basic adaptor domain-containing protein</fullName>
    </recommendedName>
</protein>
<gene>
    <name evidence="3" type="ORF">CWM47_25585</name>
</gene>
<feature type="compositionally biased region" description="Polar residues" evidence="1">
    <location>
        <begin position="73"/>
        <end position="98"/>
    </location>
</feature>
<evidence type="ECO:0000313" key="4">
    <source>
        <dbReference type="Proteomes" id="UP000232883"/>
    </source>
</evidence>
<feature type="region of interest" description="Disordered" evidence="1">
    <location>
        <begin position="30"/>
        <end position="142"/>
    </location>
</feature>
<reference evidence="3 4" key="1">
    <citation type="submission" date="2017-11" db="EMBL/GenBank/DDBJ databases">
        <title>Taxonomic description and genome sequences of Spirosoma HA7 sp. nov., isolated from pollen microhabitat of Corylus avellana.</title>
        <authorList>
            <person name="Ambika Manirajan B."/>
            <person name="Suarez C."/>
            <person name="Ratering S."/>
            <person name="Geissler-Plaum R."/>
            <person name="Cardinale M."/>
            <person name="Sylvia S."/>
        </authorList>
    </citation>
    <scope>NUCLEOTIDE SEQUENCE [LARGE SCALE GENOMIC DNA]</scope>
    <source>
        <strain evidence="3 4">HA7</strain>
    </source>
</reference>
<keyword evidence="2" id="KW-0732">Signal</keyword>